<dbReference type="Proteomes" id="UP000677016">
    <property type="component" value="Unassembled WGS sequence"/>
</dbReference>
<evidence type="ECO:0000313" key="2">
    <source>
        <dbReference type="EMBL" id="MBR7744206.1"/>
    </source>
</evidence>
<dbReference type="RefSeq" id="WP_211603675.1">
    <property type="nucleotide sequence ID" value="NZ_JAGSNF010000019.1"/>
</dbReference>
<gene>
    <name evidence="2" type="ORF">KC207_13005</name>
</gene>
<dbReference type="EMBL" id="JAGSNF010000019">
    <property type="protein sequence ID" value="MBR7744206.1"/>
    <property type="molecule type" value="Genomic_DNA"/>
</dbReference>
<sequence length="467" mass="48840">MTSAPTTTASASGVDRSRAGRRAVWGLGVGLVVVAVSMLVPPVFGVVVKAGGAEPLLGDWMLRYGPSSVVAVGLVAAAAHPRTHAALDRLSWRHLLWTSWLVGIVWMVSLALVDGYDGMGKILNHGTEYLESARMIDDVGEMLRTYVSRIPLDAEGNWAVHLAGHPPGAVLMFIGLDRIGLGAWQVAGPIVVAVGATVPAAVAVTLDRLGAREAARRALPFLVLAPTAIVMAVSADAVFAAIVAWGMAALAAAGAAGGRRRLGLGVVSGLLLGWGLMCSYGLGLTALLALGALVAMRGSLRERAVLAVVTAGTALGVVLVFAALGFAWWDAYPVLHERYWAGLASQRPGWYWVFGNVGALFLVAGLLLPAALGAASVPVARLATAAGRARAQGWELAVAPLVVAGVAMVAVADASLMSKAEVERIWLPFMPWMLLAVLWLPPRWQRWGLVAQGVLALVIQHAVRHVW</sequence>
<reference evidence="2" key="1">
    <citation type="submission" date="2021-04" db="EMBL/GenBank/DDBJ databases">
        <title>Phycicoccus avicenniae sp. nov., a novel endophytic actinomycetes isolated from branch of Avicennia mariana.</title>
        <authorList>
            <person name="Tuo L."/>
        </authorList>
    </citation>
    <scope>NUCLEOTIDE SEQUENCE</scope>
    <source>
        <strain evidence="2">BSK3Z-2</strain>
    </source>
</reference>
<keyword evidence="1" id="KW-0812">Transmembrane</keyword>
<feature type="transmembrane region" description="Helical" evidence="1">
    <location>
        <begin position="218"/>
        <end position="251"/>
    </location>
</feature>
<comment type="caution">
    <text evidence="2">The sequence shown here is derived from an EMBL/GenBank/DDBJ whole genome shotgun (WGS) entry which is preliminary data.</text>
</comment>
<keyword evidence="1" id="KW-1133">Transmembrane helix</keyword>
<keyword evidence="3" id="KW-1185">Reference proteome</keyword>
<organism evidence="2 3">
    <name type="scientific">Phycicoccus avicenniae</name>
    <dbReference type="NCBI Taxonomy" id="2828860"/>
    <lineage>
        <taxon>Bacteria</taxon>
        <taxon>Bacillati</taxon>
        <taxon>Actinomycetota</taxon>
        <taxon>Actinomycetes</taxon>
        <taxon>Micrococcales</taxon>
        <taxon>Intrasporangiaceae</taxon>
        <taxon>Phycicoccus</taxon>
    </lineage>
</organism>
<proteinExistence type="predicted"/>
<evidence type="ECO:0000256" key="1">
    <source>
        <dbReference type="SAM" id="Phobius"/>
    </source>
</evidence>
<evidence type="ECO:0000313" key="3">
    <source>
        <dbReference type="Proteomes" id="UP000677016"/>
    </source>
</evidence>
<feature type="transmembrane region" description="Helical" evidence="1">
    <location>
        <begin position="271"/>
        <end position="293"/>
    </location>
</feature>
<feature type="transmembrane region" description="Helical" evidence="1">
    <location>
        <begin position="186"/>
        <end position="206"/>
    </location>
</feature>
<keyword evidence="1" id="KW-0472">Membrane</keyword>
<feature type="transmembrane region" description="Helical" evidence="1">
    <location>
        <begin position="349"/>
        <end position="372"/>
    </location>
</feature>
<accession>A0A941D9Y4</accession>
<name>A0A941D9Y4_9MICO</name>
<feature type="transmembrane region" description="Helical" evidence="1">
    <location>
        <begin position="305"/>
        <end position="329"/>
    </location>
</feature>
<feature type="transmembrane region" description="Helical" evidence="1">
    <location>
        <begin position="64"/>
        <end position="83"/>
    </location>
</feature>
<protein>
    <submittedName>
        <fullName evidence="2">Uncharacterized protein</fullName>
    </submittedName>
</protein>
<feature type="transmembrane region" description="Helical" evidence="1">
    <location>
        <begin position="23"/>
        <end position="44"/>
    </location>
</feature>
<feature type="transmembrane region" description="Helical" evidence="1">
    <location>
        <begin position="95"/>
        <end position="113"/>
    </location>
</feature>
<feature type="transmembrane region" description="Helical" evidence="1">
    <location>
        <begin position="424"/>
        <end position="440"/>
    </location>
</feature>
<dbReference type="AlphaFoldDB" id="A0A941D9Y4"/>
<feature type="transmembrane region" description="Helical" evidence="1">
    <location>
        <begin position="393"/>
        <end position="412"/>
    </location>
</feature>